<dbReference type="InterPro" id="IPR039421">
    <property type="entry name" value="Type_1_exporter"/>
</dbReference>
<name>A0ABQ0QKV7_9PROT</name>
<dbReference type="EMBL" id="BAQB01000036">
    <property type="protein sequence ID" value="GBR48450.1"/>
    <property type="molecule type" value="Genomic_DNA"/>
</dbReference>
<comment type="caution">
    <text evidence="8">The sequence shown here is derived from an EMBL/GenBank/DDBJ whole genome shotgun (WGS) entry which is preliminary data.</text>
</comment>
<dbReference type="SUPFAM" id="SSF52540">
    <property type="entry name" value="P-loop containing nucleoside triphosphate hydrolases"/>
    <property type="match status" value="1"/>
</dbReference>
<organism evidence="8 9">
    <name type="scientific">Neokomagataea tanensis NBRC 106556</name>
    <dbReference type="NCBI Taxonomy" id="1223519"/>
    <lineage>
        <taxon>Bacteria</taxon>
        <taxon>Pseudomonadati</taxon>
        <taxon>Pseudomonadota</taxon>
        <taxon>Alphaproteobacteria</taxon>
        <taxon>Acetobacterales</taxon>
        <taxon>Acetobacteraceae</taxon>
        <taxon>Neokomagataea</taxon>
    </lineage>
</organism>
<evidence type="ECO:0000256" key="3">
    <source>
        <dbReference type="ARBA" id="ARBA00022741"/>
    </source>
</evidence>
<evidence type="ECO:0000313" key="8">
    <source>
        <dbReference type="EMBL" id="GBR48450.1"/>
    </source>
</evidence>
<protein>
    <recommendedName>
        <fullName evidence="7">ABC transporter domain-containing protein</fullName>
    </recommendedName>
</protein>
<gene>
    <name evidence="8" type="ORF">AA106556_1794</name>
</gene>
<dbReference type="InterPro" id="IPR003439">
    <property type="entry name" value="ABC_transporter-like_ATP-bd"/>
</dbReference>
<keyword evidence="5" id="KW-1133">Transmembrane helix</keyword>
<proteinExistence type="predicted"/>
<evidence type="ECO:0000256" key="2">
    <source>
        <dbReference type="ARBA" id="ARBA00022692"/>
    </source>
</evidence>
<dbReference type="PANTHER" id="PTHR24221:SF654">
    <property type="entry name" value="ATP-BINDING CASSETTE SUB-FAMILY B MEMBER 6"/>
    <property type="match status" value="1"/>
</dbReference>
<comment type="subcellular location">
    <subcellularLocation>
        <location evidence="1">Cell membrane</location>
        <topology evidence="1">Multi-pass membrane protein</topology>
    </subcellularLocation>
</comment>
<feature type="domain" description="ABC transporter" evidence="7">
    <location>
        <begin position="60"/>
        <end position="303"/>
    </location>
</feature>
<dbReference type="Gene3D" id="1.20.1560.10">
    <property type="entry name" value="ABC transporter type 1, transmembrane domain"/>
    <property type="match status" value="1"/>
</dbReference>
<dbReference type="Gene3D" id="3.40.50.300">
    <property type="entry name" value="P-loop containing nucleotide triphosphate hydrolases"/>
    <property type="match status" value="1"/>
</dbReference>
<dbReference type="InterPro" id="IPR017871">
    <property type="entry name" value="ABC_transporter-like_CS"/>
</dbReference>
<keyword evidence="9" id="KW-1185">Reference proteome</keyword>
<evidence type="ECO:0000256" key="4">
    <source>
        <dbReference type="ARBA" id="ARBA00022840"/>
    </source>
</evidence>
<dbReference type="Proteomes" id="UP001062443">
    <property type="component" value="Unassembled WGS sequence"/>
</dbReference>
<dbReference type="Pfam" id="PF00005">
    <property type="entry name" value="ABC_tran"/>
    <property type="match status" value="1"/>
</dbReference>
<dbReference type="PANTHER" id="PTHR24221">
    <property type="entry name" value="ATP-BINDING CASSETTE SUB-FAMILY B"/>
    <property type="match status" value="1"/>
</dbReference>
<evidence type="ECO:0000313" key="9">
    <source>
        <dbReference type="Proteomes" id="UP001062443"/>
    </source>
</evidence>
<dbReference type="InterPro" id="IPR003593">
    <property type="entry name" value="AAA+_ATPase"/>
</dbReference>
<dbReference type="InterPro" id="IPR027417">
    <property type="entry name" value="P-loop_NTPase"/>
</dbReference>
<evidence type="ECO:0000256" key="6">
    <source>
        <dbReference type="ARBA" id="ARBA00023136"/>
    </source>
</evidence>
<evidence type="ECO:0000256" key="1">
    <source>
        <dbReference type="ARBA" id="ARBA00004651"/>
    </source>
</evidence>
<keyword evidence="6" id="KW-0472">Membrane</keyword>
<dbReference type="InterPro" id="IPR036640">
    <property type="entry name" value="ABC1_TM_sf"/>
</dbReference>
<accession>A0ABQ0QKV7</accession>
<keyword evidence="4" id="KW-0067">ATP-binding</keyword>
<evidence type="ECO:0000256" key="5">
    <source>
        <dbReference type="ARBA" id="ARBA00022989"/>
    </source>
</evidence>
<evidence type="ECO:0000259" key="7">
    <source>
        <dbReference type="PROSITE" id="PS50893"/>
    </source>
</evidence>
<keyword evidence="2" id="KW-0812">Transmembrane</keyword>
<reference evidence="8" key="1">
    <citation type="submission" date="2013-04" db="EMBL/GenBank/DDBJ databases">
        <title>The genome sequencing project of 58 acetic acid bacteria.</title>
        <authorList>
            <person name="Okamoto-Kainuma A."/>
            <person name="Ishikawa M."/>
            <person name="Umino S."/>
            <person name="Koizumi Y."/>
            <person name="Shiwa Y."/>
            <person name="Yoshikawa H."/>
            <person name="Matsutani M."/>
            <person name="Matsushita K."/>
        </authorList>
    </citation>
    <scope>NUCLEOTIDE SEQUENCE</scope>
    <source>
        <strain evidence="8">NBRC 106556</strain>
    </source>
</reference>
<sequence>MVSAYLIATIMPVEQLGYVASELGQGMEAVARCGRLLSRPCMQKAADDNMADVPDTPLAIDVRDLTFSYQEKGRAGAAEDIAPALCNVTFSLPAGGKLALVGRSGSGKSTLAKLLLGLYPVLPGHVFMDDRDMATLPVGQLRNAIALVPQDVFLFHDTLRANLLFARPDVTEHEIERALEYAGLAELMERLPEGLETIVGSQGARLSGGERQRVSLARAFLRKPRLVIFDEPTSALDAATERALQERIAEMTRDVTTITIAHRLSTIVESDEILVLDGGRVVERGDHATLLSANGIYAALWKDGFCDKGI</sequence>
<dbReference type="PROSITE" id="PS00211">
    <property type="entry name" value="ABC_TRANSPORTER_1"/>
    <property type="match status" value="1"/>
</dbReference>
<dbReference type="PROSITE" id="PS50893">
    <property type="entry name" value="ABC_TRANSPORTER_2"/>
    <property type="match status" value="1"/>
</dbReference>
<dbReference type="SMART" id="SM00382">
    <property type="entry name" value="AAA"/>
    <property type="match status" value="1"/>
</dbReference>
<keyword evidence="3" id="KW-0547">Nucleotide-binding</keyword>